<evidence type="ECO:0000256" key="1">
    <source>
        <dbReference type="SAM" id="MobiDB-lite"/>
    </source>
</evidence>
<dbReference type="Proteomes" id="UP000250043">
    <property type="component" value="Unassembled WGS sequence"/>
</dbReference>
<sequence length="108" mass="12034">MSIRTSQFFDVPRLEEDGHGYYDYDPPCSGDAAAERSPNARRRFFQSAARWDSREQVVTASRIHRRAGSVAETMAAGGGSVDQLSPAEETDMGVDEEDEEDEEEEAED</sequence>
<evidence type="ECO:0000313" key="3">
    <source>
        <dbReference type="Proteomes" id="UP000250043"/>
    </source>
</evidence>
<reference evidence="2 3" key="1">
    <citation type="submission" date="2016-07" db="EMBL/GenBank/DDBJ databases">
        <title>Draft genome of the white-rot fungus Obba rivulosa 3A-2.</title>
        <authorList>
            <consortium name="DOE Joint Genome Institute"/>
            <person name="Miettinen O."/>
            <person name="Riley R."/>
            <person name="Acob R."/>
            <person name="Barry K."/>
            <person name="Cullen D."/>
            <person name="De Vries R."/>
            <person name="Hainaut M."/>
            <person name="Hatakka A."/>
            <person name="Henrissat B."/>
            <person name="Hilden K."/>
            <person name="Kuo R."/>
            <person name="Labutti K."/>
            <person name="Lipzen A."/>
            <person name="Makela M.R."/>
            <person name="Sandor L."/>
            <person name="Spatafora J.W."/>
            <person name="Grigoriev I.V."/>
            <person name="Hibbett D.S."/>
        </authorList>
    </citation>
    <scope>NUCLEOTIDE SEQUENCE [LARGE SCALE GENOMIC DNA]</scope>
    <source>
        <strain evidence="2 3">3A-2</strain>
    </source>
</reference>
<evidence type="ECO:0000313" key="2">
    <source>
        <dbReference type="EMBL" id="OCH85555.1"/>
    </source>
</evidence>
<proteinExistence type="predicted"/>
<dbReference type="EMBL" id="KV722577">
    <property type="protein sequence ID" value="OCH85555.1"/>
    <property type="molecule type" value="Genomic_DNA"/>
</dbReference>
<feature type="region of interest" description="Disordered" evidence="1">
    <location>
        <begin position="1"/>
        <end position="37"/>
    </location>
</feature>
<gene>
    <name evidence="2" type="ORF">OBBRIDRAFT_300411</name>
</gene>
<feature type="compositionally biased region" description="Basic and acidic residues" evidence="1">
    <location>
        <begin position="12"/>
        <end position="22"/>
    </location>
</feature>
<feature type="compositionally biased region" description="Acidic residues" evidence="1">
    <location>
        <begin position="88"/>
        <end position="108"/>
    </location>
</feature>
<organism evidence="2 3">
    <name type="scientific">Obba rivulosa</name>
    <dbReference type="NCBI Taxonomy" id="1052685"/>
    <lineage>
        <taxon>Eukaryota</taxon>
        <taxon>Fungi</taxon>
        <taxon>Dikarya</taxon>
        <taxon>Basidiomycota</taxon>
        <taxon>Agaricomycotina</taxon>
        <taxon>Agaricomycetes</taxon>
        <taxon>Polyporales</taxon>
        <taxon>Gelatoporiaceae</taxon>
        <taxon>Obba</taxon>
    </lineage>
</organism>
<protein>
    <submittedName>
        <fullName evidence="2">Uncharacterized protein</fullName>
    </submittedName>
</protein>
<name>A0A8E2DF39_9APHY</name>
<keyword evidence="3" id="KW-1185">Reference proteome</keyword>
<dbReference type="AlphaFoldDB" id="A0A8E2DF39"/>
<feature type="region of interest" description="Disordered" evidence="1">
    <location>
        <begin position="71"/>
        <end position="108"/>
    </location>
</feature>
<accession>A0A8E2DF39</accession>